<reference evidence="1 2" key="1">
    <citation type="journal article" date="2014" name="Genome Biol. Evol.">
        <title>The genome of the myxosporean Thelohanellus kitauei shows adaptations to nutrient acquisition within its fish host.</title>
        <authorList>
            <person name="Yang Y."/>
            <person name="Xiong J."/>
            <person name="Zhou Z."/>
            <person name="Huo F."/>
            <person name="Miao W."/>
            <person name="Ran C."/>
            <person name="Liu Y."/>
            <person name="Zhang J."/>
            <person name="Feng J."/>
            <person name="Wang M."/>
            <person name="Wang M."/>
            <person name="Wang L."/>
            <person name="Yao B."/>
        </authorList>
    </citation>
    <scope>NUCLEOTIDE SEQUENCE [LARGE SCALE GENOMIC DNA]</scope>
    <source>
        <strain evidence="1">Wuqing</strain>
    </source>
</reference>
<organism evidence="1 2">
    <name type="scientific">Thelohanellus kitauei</name>
    <name type="common">Myxosporean</name>
    <dbReference type="NCBI Taxonomy" id="669202"/>
    <lineage>
        <taxon>Eukaryota</taxon>
        <taxon>Metazoa</taxon>
        <taxon>Cnidaria</taxon>
        <taxon>Myxozoa</taxon>
        <taxon>Myxosporea</taxon>
        <taxon>Bivalvulida</taxon>
        <taxon>Platysporina</taxon>
        <taxon>Myxobolidae</taxon>
        <taxon>Thelohanellus</taxon>
    </lineage>
</organism>
<comment type="caution">
    <text evidence="1">The sequence shown here is derived from an EMBL/GenBank/DDBJ whole genome shotgun (WGS) entry which is preliminary data.</text>
</comment>
<accession>A0A0C2NAF3</accession>
<evidence type="ECO:0000313" key="2">
    <source>
        <dbReference type="Proteomes" id="UP000031668"/>
    </source>
</evidence>
<name>A0A0C2NAF3_THEKT</name>
<dbReference type="EMBL" id="JWZT01001937">
    <property type="protein sequence ID" value="KII70907.1"/>
    <property type="molecule type" value="Genomic_DNA"/>
</dbReference>
<proteinExistence type="predicted"/>
<keyword evidence="2" id="KW-1185">Reference proteome</keyword>
<evidence type="ECO:0000313" key="1">
    <source>
        <dbReference type="EMBL" id="KII70907.1"/>
    </source>
</evidence>
<sequence>MASKRIQPWINISRVHNRLKLIISNPKHYCQFDGFQNCPFHQYDKMKRPKMDPTRLLTYRSSKDNGKCLWEQKQHNNLKYMFSTQIVNVYLVKMYQRCRMLEYLQK</sequence>
<dbReference type="Proteomes" id="UP000031668">
    <property type="component" value="Unassembled WGS sequence"/>
</dbReference>
<dbReference type="AlphaFoldDB" id="A0A0C2NAF3"/>
<gene>
    <name evidence="1" type="ORF">RF11_00898</name>
</gene>
<protein>
    <submittedName>
        <fullName evidence="1">Uncharacterized protein</fullName>
    </submittedName>
</protein>